<dbReference type="AlphaFoldDB" id="A0A2Z7BKL9"/>
<keyword evidence="2" id="KW-1185">Reference proteome</keyword>
<accession>A0A2Z7BKL9</accession>
<evidence type="ECO:0000313" key="1">
    <source>
        <dbReference type="EMBL" id="KZV32476.1"/>
    </source>
</evidence>
<sequence>MHDLISAIDSSILSVDCVEWLNILQQIVQQLFAQLLSFLCHNTSRNSFGCPVIGREMLATGFPNDCCLLVILRRSTCWFSSSQRASAESLARRQNAVVSTYVNDIVLLSLTPSTICWLHCSSLLIDLPVRRCFCLALLFTTADSFSSTADHSGPLAPADLSSSAEHDVVTDYIIIDGPLRCSSWFSFDVPADPSSSSSACSWFLSFQLINYTPAGSTWPLPDFEQLT</sequence>
<protein>
    <submittedName>
        <fullName evidence="1">Uncharacterized protein</fullName>
    </submittedName>
</protein>
<reference evidence="1 2" key="1">
    <citation type="journal article" date="2015" name="Proc. Natl. Acad. Sci. U.S.A.">
        <title>The resurrection genome of Boea hygrometrica: A blueprint for survival of dehydration.</title>
        <authorList>
            <person name="Xiao L."/>
            <person name="Yang G."/>
            <person name="Zhang L."/>
            <person name="Yang X."/>
            <person name="Zhao S."/>
            <person name="Ji Z."/>
            <person name="Zhou Q."/>
            <person name="Hu M."/>
            <person name="Wang Y."/>
            <person name="Chen M."/>
            <person name="Xu Y."/>
            <person name="Jin H."/>
            <person name="Xiao X."/>
            <person name="Hu G."/>
            <person name="Bao F."/>
            <person name="Hu Y."/>
            <person name="Wan P."/>
            <person name="Li L."/>
            <person name="Deng X."/>
            <person name="Kuang T."/>
            <person name="Xiang C."/>
            <person name="Zhu J.K."/>
            <person name="Oliver M.J."/>
            <person name="He Y."/>
        </authorList>
    </citation>
    <scope>NUCLEOTIDE SEQUENCE [LARGE SCALE GENOMIC DNA]</scope>
    <source>
        <strain evidence="2">cv. XS01</strain>
    </source>
</reference>
<dbReference type="EMBL" id="KV006609">
    <property type="protein sequence ID" value="KZV32476.1"/>
    <property type="molecule type" value="Genomic_DNA"/>
</dbReference>
<name>A0A2Z7BKL9_9LAMI</name>
<dbReference type="Proteomes" id="UP000250235">
    <property type="component" value="Unassembled WGS sequence"/>
</dbReference>
<gene>
    <name evidence="1" type="ORF">F511_36946</name>
</gene>
<evidence type="ECO:0000313" key="2">
    <source>
        <dbReference type="Proteomes" id="UP000250235"/>
    </source>
</evidence>
<organism evidence="1 2">
    <name type="scientific">Dorcoceras hygrometricum</name>
    <dbReference type="NCBI Taxonomy" id="472368"/>
    <lineage>
        <taxon>Eukaryota</taxon>
        <taxon>Viridiplantae</taxon>
        <taxon>Streptophyta</taxon>
        <taxon>Embryophyta</taxon>
        <taxon>Tracheophyta</taxon>
        <taxon>Spermatophyta</taxon>
        <taxon>Magnoliopsida</taxon>
        <taxon>eudicotyledons</taxon>
        <taxon>Gunneridae</taxon>
        <taxon>Pentapetalae</taxon>
        <taxon>asterids</taxon>
        <taxon>lamiids</taxon>
        <taxon>Lamiales</taxon>
        <taxon>Gesneriaceae</taxon>
        <taxon>Didymocarpoideae</taxon>
        <taxon>Trichosporeae</taxon>
        <taxon>Loxocarpinae</taxon>
        <taxon>Dorcoceras</taxon>
    </lineage>
</organism>
<proteinExistence type="predicted"/>